<sequence>MKREKNFFKDITLIASVSVLPAVLPRGTLLLLTTDSNLYMSNGEQWVIAGGNVGPLAIQVAQNTADIATLNTQTAGLAADISTLQGDVLSLQGSVATNTANIATLNTQVSANTLDISGLQTNVTALQGQVATNTSNITTLQGQVATNTTNIGTLQTNVATNTLDISNLQTSVATNTLDIGNLQTTKEDKSNKGISGGYCPLTVSATPVVPAVNLATATKTLNGSLYYPFYTRLGLTANWTPGTATGTINQWTVLNDTSYALNNLYGSGPKGATGITFWKAPRDAVVLFVFNMAFSCGAASNRFFTVQITPVVPANTPLPHQYNFGLDNYSGSYSFASSIIVPLKQGDQLQFNWSMAGITTISFQTDYTYWHISEMSFGITDPDL</sequence>
<dbReference type="EMBL" id="OR343188">
    <property type="protein sequence ID" value="WNL49954.1"/>
    <property type="molecule type" value="Genomic_DNA"/>
</dbReference>
<reference evidence="1" key="1">
    <citation type="submission" date="2023-07" db="EMBL/GenBank/DDBJ databases">
        <authorList>
            <person name="Xia Y."/>
        </authorList>
    </citation>
    <scope>NUCLEOTIDE SEQUENCE</scope>
    <source>
        <strain evidence="1">F</strain>
    </source>
</reference>
<proteinExistence type="predicted"/>
<evidence type="ECO:0000313" key="1">
    <source>
        <dbReference type="EMBL" id="WNL49954.1"/>
    </source>
</evidence>
<name>A0AA96ELQ7_9VIRU</name>
<accession>A0AA96ELQ7</accession>
<protein>
    <submittedName>
        <fullName evidence="1">Uncharacterized protein</fullName>
    </submittedName>
</protein>
<gene>
    <name evidence="1" type="ORF">MarFTMF_438</name>
</gene>
<dbReference type="Gene3D" id="1.20.5.170">
    <property type="match status" value="2"/>
</dbReference>
<dbReference type="Gene3D" id="1.20.5.340">
    <property type="match status" value="1"/>
</dbReference>
<organism evidence="1">
    <name type="scientific">Marseillevirus sp</name>
    <dbReference type="NCBI Taxonomy" id="2809551"/>
    <lineage>
        <taxon>Viruses</taxon>
        <taxon>Varidnaviria</taxon>
        <taxon>Bamfordvirae</taxon>
        <taxon>Nucleocytoviricota</taxon>
        <taxon>Megaviricetes</taxon>
        <taxon>Pimascovirales</taxon>
        <taxon>Pimascovirales incertae sedis</taxon>
        <taxon>Marseilleviridae</taxon>
        <taxon>Marseillevirus</taxon>
    </lineage>
</organism>